<keyword evidence="6" id="KW-1185">Reference proteome</keyword>
<keyword evidence="2 4" id="KW-0831">Ubiquinone biosynthesis</keyword>
<comment type="subcellular location">
    <subcellularLocation>
        <location evidence="4">Cytoplasm</location>
    </subcellularLocation>
</comment>
<organism evidence="5 6">
    <name type="scientific">Alteromonas genovensis</name>
    <dbReference type="NCBI Taxonomy" id="471225"/>
    <lineage>
        <taxon>Bacteria</taxon>
        <taxon>Pseudomonadati</taxon>
        <taxon>Pseudomonadota</taxon>
        <taxon>Gammaproteobacteria</taxon>
        <taxon>Alteromonadales</taxon>
        <taxon>Alteromonadaceae</taxon>
        <taxon>Alteromonas/Salinimonas group</taxon>
        <taxon>Alteromonas</taxon>
    </lineage>
</organism>
<dbReference type="Proteomes" id="UP000471381">
    <property type="component" value="Unassembled WGS sequence"/>
</dbReference>
<comment type="function">
    <text evidence="4">Removes the pyruvyl group from chorismate, with concomitant aromatization of the ring, to provide 4-hydroxybenzoate (4HB) for the ubiquinone pathway.</text>
</comment>
<gene>
    <name evidence="4" type="primary">ubiC</name>
    <name evidence="5" type="ORF">GTQ48_16955</name>
</gene>
<feature type="binding site" evidence="4">
    <location>
        <position position="178"/>
    </location>
    <ligand>
        <name>substrate</name>
    </ligand>
</feature>
<evidence type="ECO:0000256" key="3">
    <source>
        <dbReference type="ARBA" id="ARBA00023239"/>
    </source>
</evidence>
<dbReference type="PANTHER" id="PTHR38683:SF1">
    <property type="entry name" value="CHORISMATE PYRUVATE-LYASE"/>
    <property type="match status" value="1"/>
</dbReference>
<comment type="similarity">
    <text evidence="4">Belongs to the UbiC family.</text>
</comment>
<feature type="binding site" evidence="4">
    <location>
        <position position="80"/>
    </location>
    <ligand>
        <name>substrate</name>
    </ligand>
</feature>
<comment type="caution">
    <text evidence="4">Lacks conserved residue(s) required for the propagation of feature annotation.</text>
</comment>
<keyword evidence="3 4" id="KW-0456">Lyase</keyword>
<sequence>MSLTADFPVGLAVNWLSLAEANIPEPTLKGWLLDTGSLTERVQSACGEFSLQLLGQQTLEPHSTELFLLQANGQTTYQIREIVLCGDEQPWVFARSVIPQAIIEAELSNLGSEPLGKRLFNDKRFIRSEFQVCTLPFEQFSQHLAEPSDSQLKNDTKQNLWGRRSVFTFESHHLIVAEVFLPGSPAYAQNEGQKQVIKRETRV</sequence>
<name>A0A6N9TIQ8_9ALTE</name>
<keyword evidence="1 4" id="KW-0963">Cytoplasm</keyword>
<evidence type="ECO:0000256" key="2">
    <source>
        <dbReference type="ARBA" id="ARBA00022688"/>
    </source>
</evidence>
<dbReference type="RefSeq" id="WP_163107727.1">
    <property type="nucleotide sequence ID" value="NZ_JAAAWO010000017.1"/>
</dbReference>
<dbReference type="Gene3D" id="3.40.1410.10">
    <property type="entry name" value="Chorismate lyase-like"/>
    <property type="match status" value="1"/>
</dbReference>
<dbReference type="PANTHER" id="PTHR38683">
    <property type="entry name" value="CHORISMATE PYRUVATE-LYASE"/>
    <property type="match status" value="1"/>
</dbReference>
<comment type="caution">
    <text evidence="5">The sequence shown here is derived from an EMBL/GenBank/DDBJ whole genome shotgun (WGS) entry which is preliminary data.</text>
</comment>
<evidence type="ECO:0000256" key="1">
    <source>
        <dbReference type="ARBA" id="ARBA00022490"/>
    </source>
</evidence>
<evidence type="ECO:0000313" key="5">
    <source>
        <dbReference type="EMBL" id="NDW17207.1"/>
    </source>
</evidence>
<dbReference type="SUPFAM" id="SSF64288">
    <property type="entry name" value="Chorismate lyase-like"/>
    <property type="match status" value="1"/>
</dbReference>
<comment type="catalytic activity">
    <reaction evidence="4">
        <text>chorismate = 4-hydroxybenzoate + pyruvate</text>
        <dbReference type="Rhea" id="RHEA:16505"/>
        <dbReference type="ChEBI" id="CHEBI:15361"/>
        <dbReference type="ChEBI" id="CHEBI:17879"/>
        <dbReference type="ChEBI" id="CHEBI:29748"/>
        <dbReference type="EC" id="4.1.3.40"/>
    </reaction>
</comment>
<accession>A0A6N9TIQ8</accession>
<dbReference type="InterPro" id="IPR028978">
    <property type="entry name" value="Chorismate_lyase_/UTRA_dom_sf"/>
</dbReference>
<dbReference type="Pfam" id="PF04345">
    <property type="entry name" value="Chor_lyase"/>
    <property type="match status" value="1"/>
</dbReference>
<evidence type="ECO:0000313" key="6">
    <source>
        <dbReference type="Proteomes" id="UP000471381"/>
    </source>
</evidence>
<dbReference type="GO" id="GO:0006744">
    <property type="term" value="P:ubiquinone biosynthetic process"/>
    <property type="evidence" value="ECO:0007669"/>
    <property type="project" value="UniProtKB-UniRule"/>
</dbReference>
<dbReference type="EC" id="4.1.3.40" evidence="4"/>
<feature type="binding site" evidence="4">
    <location>
        <position position="115"/>
    </location>
    <ligand>
        <name>substrate</name>
    </ligand>
</feature>
<proteinExistence type="inferred from homology"/>
<dbReference type="EMBL" id="JAAAWO010000017">
    <property type="protein sequence ID" value="NDW17207.1"/>
    <property type="molecule type" value="Genomic_DNA"/>
</dbReference>
<dbReference type="UniPathway" id="UPA00232"/>
<dbReference type="AlphaFoldDB" id="A0A6N9TIQ8"/>
<keyword evidence="4" id="KW-0670">Pyruvate</keyword>
<dbReference type="GO" id="GO:0008813">
    <property type="term" value="F:chorismate lyase activity"/>
    <property type="evidence" value="ECO:0007669"/>
    <property type="project" value="UniProtKB-UniRule"/>
</dbReference>
<dbReference type="HAMAP" id="MF_01632">
    <property type="entry name" value="UbiC"/>
    <property type="match status" value="1"/>
</dbReference>
<evidence type="ECO:0000256" key="4">
    <source>
        <dbReference type="HAMAP-Rule" id="MF_01632"/>
    </source>
</evidence>
<reference evidence="5 6" key="1">
    <citation type="submission" date="2020-01" db="EMBL/GenBank/DDBJ databases">
        <title>Genomes of bacteria type strains.</title>
        <authorList>
            <person name="Chen J."/>
            <person name="Zhu S."/>
            <person name="Yang J."/>
        </authorList>
    </citation>
    <scope>NUCLEOTIDE SEQUENCE [LARGE SCALE GENOMIC DNA]</scope>
    <source>
        <strain evidence="5 6">LMG 24078</strain>
    </source>
</reference>
<dbReference type="GO" id="GO:0005829">
    <property type="term" value="C:cytosol"/>
    <property type="evidence" value="ECO:0007669"/>
    <property type="project" value="TreeGrafter"/>
</dbReference>
<dbReference type="InterPro" id="IPR007440">
    <property type="entry name" value="Chorismate--pyruvate_lyase"/>
</dbReference>
<protein>
    <recommendedName>
        <fullName evidence="4">Probable chorismate pyruvate-lyase</fullName>
        <shortName evidence="4">CL</shortName>
        <shortName evidence="4">CPL</shortName>
        <ecNumber evidence="4">4.1.3.40</ecNumber>
    </recommendedName>
</protein>
<comment type="pathway">
    <text evidence="4">Cofactor biosynthesis; ubiquinone biosynthesis.</text>
</comment>
<dbReference type="GO" id="GO:0042866">
    <property type="term" value="P:pyruvate biosynthetic process"/>
    <property type="evidence" value="ECO:0007669"/>
    <property type="project" value="UniProtKB-UniRule"/>
</dbReference>